<feature type="transmembrane region" description="Helical" evidence="1">
    <location>
        <begin position="58"/>
        <end position="80"/>
    </location>
</feature>
<feature type="transmembrane region" description="Helical" evidence="1">
    <location>
        <begin position="7"/>
        <end position="31"/>
    </location>
</feature>
<evidence type="ECO:0000313" key="3">
    <source>
        <dbReference type="Proteomes" id="UP000182015"/>
    </source>
</evidence>
<keyword evidence="1" id="KW-0812">Transmembrane</keyword>
<keyword evidence="3" id="KW-1185">Reference proteome</keyword>
<evidence type="ECO:0008006" key="4">
    <source>
        <dbReference type="Google" id="ProtNLM"/>
    </source>
</evidence>
<gene>
    <name evidence="2" type="ORF">A9Q68_02255</name>
</gene>
<reference evidence="3" key="1">
    <citation type="submission" date="2016-06" db="EMBL/GenBank/DDBJ databases">
        <authorList>
            <person name="de Vries S.P.W."/>
            <person name="Hadjirin N.F."/>
            <person name="Lay E.M."/>
            <person name="Zadoks R.N."/>
            <person name="Peacock S.J."/>
            <person name="Parkhill J."/>
            <person name="Grant A.J."/>
            <person name="Mcdougall S."/>
            <person name="Holmes M.A."/>
        </authorList>
    </citation>
    <scope>NUCLEOTIDE SEQUENCE [LARGE SCALE GENOMIC DNA]</scope>
    <source>
        <strain evidence="3">NZ1587</strain>
    </source>
</reference>
<dbReference type="EMBL" id="LZDD01000001">
    <property type="protein sequence ID" value="OJF72383.1"/>
    <property type="molecule type" value="Genomic_DNA"/>
</dbReference>
<organism evidence="2 3">
    <name type="scientific">Streptococcus bovimastitidis</name>
    <dbReference type="NCBI Taxonomy" id="1856638"/>
    <lineage>
        <taxon>Bacteria</taxon>
        <taxon>Bacillati</taxon>
        <taxon>Bacillota</taxon>
        <taxon>Bacilli</taxon>
        <taxon>Lactobacillales</taxon>
        <taxon>Streptococcaceae</taxon>
        <taxon>Streptococcus</taxon>
    </lineage>
</organism>
<proteinExistence type="predicted"/>
<keyword evidence="1" id="KW-0472">Membrane</keyword>
<dbReference type="STRING" id="1856638.A9Q68_02255"/>
<keyword evidence="1" id="KW-1133">Transmembrane helix</keyword>
<name>A0A1L8MNQ6_9STRE</name>
<evidence type="ECO:0000313" key="2">
    <source>
        <dbReference type="EMBL" id="OJF72383.1"/>
    </source>
</evidence>
<sequence length="193" mass="21933">MAKILKIFYSLFGLILLSIFIMVMGVTQGYLKMPPKYNWIGWDLDKVPGFLNPGLYYYFYWAAVLLALLTIIGILVVIFYPRSYTEVRLKKKNGSLLLKKSAIESYVATAIKNAGLMSKPNVSATLYKRKFKIDVTGRLDSRVAVSDQVRGIKEGIDTGFKEFFGIDKPVNFKVFVKDISQVETKHGKARRVE</sequence>
<accession>A0A1L8MNQ6</accession>
<dbReference type="AlphaFoldDB" id="A0A1L8MNQ6"/>
<protein>
    <recommendedName>
        <fullName evidence="4">Alkaline shock response membrane anchor protein AmaP</fullName>
    </recommendedName>
</protein>
<dbReference type="OrthoDB" id="2237420at2"/>
<dbReference type="RefSeq" id="WP_071793040.1">
    <property type="nucleotide sequence ID" value="NZ_LZDD01000001.1"/>
</dbReference>
<dbReference type="Proteomes" id="UP000182015">
    <property type="component" value="Unassembled WGS sequence"/>
</dbReference>
<comment type="caution">
    <text evidence="2">The sequence shown here is derived from an EMBL/GenBank/DDBJ whole genome shotgun (WGS) entry which is preliminary data.</text>
</comment>
<evidence type="ECO:0000256" key="1">
    <source>
        <dbReference type="SAM" id="Phobius"/>
    </source>
</evidence>
<dbReference type="NCBIfam" id="NF033218">
    <property type="entry name" value="anchor_AmaP"/>
    <property type="match status" value="1"/>
</dbReference>